<evidence type="ECO:0000259" key="2">
    <source>
        <dbReference type="Pfam" id="PF07853"/>
    </source>
</evidence>
<proteinExistence type="predicted"/>
<keyword evidence="1" id="KW-0812">Transmembrane</keyword>
<keyword evidence="1" id="KW-1133">Transmembrane helix</keyword>
<reference evidence="3" key="1">
    <citation type="submission" date="2022-07" db="EMBL/GenBank/DDBJ databases">
        <title>FELIX.</title>
        <authorList>
            <person name="Wan K.H."/>
            <person name="Park S."/>
            <person name="Lawrence Q."/>
            <person name="Eichenberger J.P."/>
            <person name="Booth B.W."/>
            <person name="Piaggio A.J."/>
            <person name="Chandler J.C."/>
            <person name="Franklin A.B."/>
            <person name="Celniker S.E."/>
        </authorList>
    </citation>
    <scope>NUCLEOTIDE SEQUENCE</scope>
    <source>
        <strain evidence="3">QA-1986 374</strain>
    </source>
</reference>
<name>A0ABY5JVZ5_9BACI</name>
<feature type="transmembrane region" description="Helical" evidence="1">
    <location>
        <begin position="43"/>
        <end position="60"/>
    </location>
</feature>
<evidence type="ECO:0000256" key="1">
    <source>
        <dbReference type="SAM" id="Phobius"/>
    </source>
</evidence>
<evidence type="ECO:0000313" key="3">
    <source>
        <dbReference type="EMBL" id="UUI04506.1"/>
    </source>
</evidence>
<gene>
    <name evidence="3" type="ORF">NP439_07590</name>
</gene>
<dbReference type="Pfam" id="PF07853">
    <property type="entry name" value="DUF1648"/>
    <property type="match status" value="1"/>
</dbReference>
<evidence type="ECO:0000313" key="4">
    <source>
        <dbReference type="Proteomes" id="UP001059773"/>
    </source>
</evidence>
<feature type="transmembrane region" description="Helical" evidence="1">
    <location>
        <begin position="5"/>
        <end position="23"/>
    </location>
</feature>
<protein>
    <submittedName>
        <fullName evidence="3">DUF1648 domain-containing protein</fullName>
    </submittedName>
</protein>
<organism evidence="3 4">
    <name type="scientific">Oceanobacillus jeddahense</name>
    <dbReference type="NCBI Taxonomy" id="1462527"/>
    <lineage>
        <taxon>Bacteria</taxon>
        <taxon>Bacillati</taxon>
        <taxon>Bacillota</taxon>
        <taxon>Bacilli</taxon>
        <taxon>Bacillales</taxon>
        <taxon>Bacillaceae</taxon>
        <taxon>Oceanobacillus</taxon>
    </lineage>
</organism>
<sequence length="65" mass="7807">MKKDIVVFLIMFVILFGIILFLPDSIPIHFNWRGEADIVVQKFFLLIGVIIPYSVYWQFFREKKN</sequence>
<dbReference type="InterPro" id="IPR012867">
    <property type="entry name" value="DUF1648"/>
</dbReference>
<accession>A0ABY5JVZ5</accession>
<feature type="domain" description="DUF1648" evidence="2">
    <location>
        <begin position="7"/>
        <end position="47"/>
    </location>
</feature>
<dbReference type="RefSeq" id="WP_256709410.1">
    <property type="nucleotide sequence ID" value="NZ_CP101914.1"/>
</dbReference>
<keyword evidence="4" id="KW-1185">Reference proteome</keyword>
<keyword evidence="1" id="KW-0472">Membrane</keyword>
<dbReference type="Proteomes" id="UP001059773">
    <property type="component" value="Chromosome"/>
</dbReference>
<dbReference type="EMBL" id="CP101914">
    <property type="protein sequence ID" value="UUI04506.1"/>
    <property type="molecule type" value="Genomic_DNA"/>
</dbReference>